<proteinExistence type="predicted"/>
<organism evidence="1">
    <name type="scientific">Pithovirus LCDPAC02</name>
    <dbReference type="NCBI Taxonomy" id="2506601"/>
    <lineage>
        <taxon>Viruses</taxon>
        <taxon>Pithoviruses</taxon>
    </lineage>
</organism>
<name>A0A481YPB7_9VIRU</name>
<reference evidence="1" key="1">
    <citation type="journal article" date="2019" name="MBio">
        <title>Virus Genomes from Deep Sea Sediments Expand the Ocean Megavirome and Support Independent Origins of Viral Gigantism.</title>
        <authorList>
            <person name="Backstrom D."/>
            <person name="Yutin N."/>
            <person name="Jorgensen S.L."/>
            <person name="Dharamshi J."/>
            <person name="Homa F."/>
            <person name="Zaremba-Niedwiedzka K."/>
            <person name="Spang A."/>
            <person name="Wolf Y.I."/>
            <person name="Koonin E.V."/>
            <person name="Ettema T.J."/>
        </authorList>
    </citation>
    <scope>NUCLEOTIDE SEQUENCE</scope>
</reference>
<protein>
    <submittedName>
        <fullName evidence="1">Uncharacterized protein</fullName>
    </submittedName>
</protein>
<dbReference type="EMBL" id="MK500302">
    <property type="protein sequence ID" value="QBK85092.1"/>
    <property type="molecule type" value="Genomic_DNA"/>
</dbReference>
<evidence type="ECO:0000313" key="1">
    <source>
        <dbReference type="EMBL" id="QBK85092.1"/>
    </source>
</evidence>
<sequence>MEDLIKEFYDILIKGFEINEKYSNIKFNVNKLIYDISKEGLKNLYIDVFNRIFILNNKYRFKIYTYLEFELIVYINNDETYFVITNKELYKTYVKILNIFISDSNIEFFNFKFF</sequence>
<accession>A0A481YPB7</accession>
<gene>
    <name evidence="1" type="ORF">LCDPAC02_02910</name>
</gene>